<dbReference type="Proteomes" id="UP001500689">
    <property type="component" value="Unassembled WGS sequence"/>
</dbReference>
<feature type="domain" description="AMP-dependent synthetase/ligase" evidence="1">
    <location>
        <begin position="547"/>
        <end position="726"/>
    </location>
</feature>
<dbReference type="InterPro" id="IPR023213">
    <property type="entry name" value="CAT-like_dom_sf"/>
</dbReference>
<feature type="domain" description="AMP-dependent synthetase/ligase" evidence="1">
    <location>
        <begin position="425"/>
        <end position="497"/>
    </location>
</feature>
<evidence type="ECO:0000259" key="2">
    <source>
        <dbReference type="Pfam" id="PF00668"/>
    </source>
</evidence>
<dbReference type="RefSeq" id="WP_344868666.1">
    <property type="nucleotide sequence ID" value="NZ_BAAAZN010000028.1"/>
</dbReference>
<evidence type="ECO:0000259" key="1">
    <source>
        <dbReference type="Pfam" id="PF00501"/>
    </source>
</evidence>
<dbReference type="PANTHER" id="PTHR45527:SF14">
    <property type="entry name" value="PLIPASTATIN SYNTHASE SUBUNIT B"/>
    <property type="match status" value="1"/>
</dbReference>
<reference evidence="4" key="1">
    <citation type="journal article" date="2019" name="Int. J. Syst. Evol. Microbiol.">
        <title>The Global Catalogue of Microorganisms (GCM) 10K type strain sequencing project: providing services to taxonomists for standard genome sequencing and annotation.</title>
        <authorList>
            <consortium name="The Broad Institute Genomics Platform"/>
            <consortium name="The Broad Institute Genome Sequencing Center for Infectious Disease"/>
            <person name="Wu L."/>
            <person name="Ma J."/>
        </authorList>
    </citation>
    <scope>NUCLEOTIDE SEQUENCE [LARGE SCALE GENOMIC DNA]</scope>
    <source>
        <strain evidence="4">JCM 16898</strain>
    </source>
</reference>
<dbReference type="InterPro" id="IPR042099">
    <property type="entry name" value="ANL_N_sf"/>
</dbReference>
<feature type="domain" description="Condensation" evidence="2">
    <location>
        <begin position="10"/>
        <end position="306"/>
    </location>
</feature>
<name>A0ABP6YHG9_9PSEU</name>
<comment type="caution">
    <text evidence="3">The sequence shown here is derived from an EMBL/GenBank/DDBJ whole genome shotgun (WGS) entry which is preliminary data.</text>
</comment>
<dbReference type="EMBL" id="BAAAZN010000028">
    <property type="protein sequence ID" value="GAA3583129.1"/>
    <property type="molecule type" value="Genomic_DNA"/>
</dbReference>
<gene>
    <name evidence="3" type="ORF">GCM10022222_79870</name>
</gene>
<dbReference type="SUPFAM" id="SSF52777">
    <property type="entry name" value="CoA-dependent acyltransferases"/>
    <property type="match status" value="2"/>
</dbReference>
<proteinExistence type="predicted"/>
<protein>
    <submittedName>
        <fullName evidence="3">Non-ribosomal peptide synthetase</fullName>
    </submittedName>
</protein>
<organism evidence="3 4">
    <name type="scientific">Amycolatopsis ultiminotia</name>
    <dbReference type="NCBI Taxonomy" id="543629"/>
    <lineage>
        <taxon>Bacteria</taxon>
        <taxon>Bacillati</taxon>
        <taxon>Actinomycetota</taxon>
        <taxon>Actinomycetes</taxon>
        <taxon>Pseudonocardiales</taxon>
        <taxon>Pseudonocardiaceae</taxon>
        <taxon>Amycolatopsis</taxon>
    </lineage>
</organism>
<dbReference type="Pfam" id="PF00668">
    <property type="entry name" value="Condensation"/>
    <property type="match status" value="1"/>
</dbReference>
<dbReference type="SUPFAM" id="SSF56801">
    <property type="entry name" value="Acetyl-CoA synthetase-like"/>
    <property type="match status" value="1"/>
</dbReference>
<dbReference type="Gene3D" id="3.30.559.10">
    <property type="entry name" value="Chloramphenicol acetyltransferase-like domain"/>
    <property type="match status" value="1"/>
</dbReference>
<dbReference type="Gene3D" id="3.30.559.30">
    <property type="entry name" value="Nonribosomal peptide synthetase, condensation domain"/>
    <property type="match status" value="1"/>
</dbReference>
<accession>A0ABP6YHG9</accession>
<dbReference type="PANTHER" id="PTHR45527">
    <property type="entry name" value="NONRIBOSOMAL PEPTIDE SYNTHETASE"/>
    <property type="match status" value="1"/>
</dbReference>
<evidence type="ECO:0000313" key="3">
    <source>
        <dbReference type="EMBL" id="GAA3583129.1"/>
    </source>
</evidence>
<dbReference type="Gene3D" id="3.40.50.12780">
    <property type="entry name" value="N-terminal domain of ligase-like"/>
    <property type="match status" value="1"/>
</dbReference>
<sequence>MLPPTETTSLMLTHAQRDLWHMPARDTRVVAQYLEITGPFDLARFEISLRRLVSEAECLRVRFTGESGRVRQQLLSTVHCPLTVVDLRAHPETAVEHVAGILERPFDPAVAPLFGYTVLRLADNRHWWVQCYHPLVADEYTVAMLARRAAEIHYGDGPSPFLPLSRLVEEDAHYGYSPQSCRDRRFWAEYTAGWPEPAGLSTTPPAPASAPARRPLRQTAVLPRRIADETAGTVAAFAGFLFRMTGLSDQVLGLQVTARRTAAAKATPGRSAITVPLRLQLDRRMTVPELVTHVSDRMNSVLAHHNHRTPPDRLFHTSLSVLPEPGESALGTAHHRYGCATGELSLTVAGPEITLEANPLRYTEDDLSDLNLRLQRYLAGYTALGGRPIQHADVLTPAERHRLLVGWNPGHHEDPTGTLADAFALRAAEHADRVAVTGEDGDLTYRELAARANRLARVLISRGIGPGQVVGLALSRPTETITAMLAAILAGAAYRPSVTGEDDASTCVVLTSSDTSWTDLETAADAPVLDAERTRPLTAAAPACVHPGGALVAHRNVLHLFAATASTYEFRADDVWITAGFPLWETWGSLLHGARLVLASRGDFFRRAAQEGVTVLSGLPEKTHPALRVVTVDGPTLDPVRLAGWYDRHPEDCPLLVSRYGSAETTGHATQLALTREDCTSGDGSPIGRGIGDLRVYLLDDALEPAPPGRAGEMYLAGPGVADGYLDQPARSASRFVACPFGEPGEHMYRSGDLARWTADGCLRYLGPAVSR</sequence>
<keyword evidence="4" id="KW-1185">Reference proteome</keyword>
<dbReference type="InterPro" id="IPR000873">
    <property type="entry name" value="AMP-dep_synth/lig_dom"/>
</dbReference>
<evidence type="ECO:0000313" key="4">
    <source>
        <dbReference type="Proteomes" id="UP001500689"/>
    </source>
</evidence>
<dbReference type="Pfam" id="PF00501">
    <property type="entry name" value="AMP-binding"/>
    <property type="match status" value="2"/>
</dbReference>
<dbReference type="InterPro" id="IPR001242">
    <property type="entry name" value="Condensation_dom"/>
</dbReference>